<feature type="chain" id="PRO_5040727255" description="P-type ATPase A domain-containing protein" evidence="13">
    <location>
        <begin position="28"/>
        <end position="1448"/>
    </location>
</feature>
<proteinExistence type="inferred from homology"/>
<dbReference type="InterPro" id="IPR036412">
    <property type="entry name" value="HAD-like_sf"/>
</dbReference>
<keyword evidence="5" id="KW-0547">Nucleotide-binding</keyword>
<dbReference type="InterPro" id="IPR008250">
    <property type="entry name" value="ATPase_P-typ_transduc_dom_A_sf"/>
</dbReference>
<keyword evidence="6" id="KW-0067">ATP-binding</keyword>
<feature type="transmembrane region" description="Helical" evidence="12">
    <location>
        <begin position="490"/>
        <end position="506"/>
    </location>
</feature>
<feature type="transmembrane region" description="Helical" evidence="12">
    <location>
        <begin position="703"/>
        <end position="727"/>
    </location>
</feature>
<dbReference type="InterPro" id="IPR006544">
    <property type="entry name" value="P-type_TPase_V"/>
</dbReference>
<feature type="transmembrane region" description="Helical" evidence="12">
    <location>
        <begin position="176"/>
        <end position="197"/>
    </location>
</feature>
<feature type="transmembrane region" description="Helical" evidence="12">
    <location>
        <begin position="1256"/>
        <end position="1278"/>
    </location>
</feature>
<evidence type="ECO:0000256" key="6">
    <source>
        <dbReference type="ARBA" id="ARBA00022840"/>
    </source>
</evidence>
<feature type="transmembrane region" description="Helical" evidence="12">
    <location>
        <begin position="512"/>
        <end position="528"/>
    </location>
</feature>
<evidence type="ECO:0000256" key="12">
    <source>
        <dbReference type="SAM" id="Phobius"/>
    </source>
</evidence>
<feature type="transmembrane region" description="Helical" evidence="12">
    <location>
        <begin position="276"/>
        <end position="301"/>
    </location>
</feature>
<evidence type="ECO:0000256" key="1">
    <source>
        <dbReference type="ARBA" id="ARBA00004141"/>
    </source>
</evidence>
<dbReference type="SFLD" id="SFLDG00002">
    <property type="entry name" value="C1.7:_P-type_atpase_like"/>
    <property type="match status" value="1"/>
</dbReference>
<feature type="transmembrane region" description="Helical" evidence="12">
    <location>
        <begin position="1179"/>
        <end position="1196"/>
    </location>
</feature>
<dbReference type="NCBIfam" id="TIGR01657">
    <property type="entry name" value="P-ATPase-V"/>
    <property type="match status" value="1"/>
</dbReference>
<dbReference type="GO" id="GO:0016887">
    <property type="term" value="F:ATP hydrolysis activity"/>
    <property type="evidence" value="ECO:0007669"/>
    <property type="project" value="InterPro"/>
</dbReference>
<feature type="transmembrane region" description="Helical" evidence="12">
    <location>
        <begin position="1216"/>
        <end position="1235"/>
    </location>
</feature>
<evidence type="ECO:0000256" key="8">
    <source>
        <dbReference type="ARBA" id="ARBA00022967"/>
    </source>
</evidence>
<feature type="domain" description="P-type ATPase A" evidence="14">
    <location>
        <begin position="543"/>
        <end position="660"/>
    </location>
</feature>
<dbReference type="OrthoDB" id="48943at2759"/>
<dbReference type="PROSITE" id="PS00154">
    <property type="entry name" value="ATPASE_E1_E2"/>
    <property type="match status" value="1"/>
</dbReference>
<keyword evidence="7" id="KW-0460">Magnesium</keyword>
<dbReference type="SFLD" id="SFLDS00003">
    <property type="entry name" value="Haloacid_Dehalogenase"/>
    <property type="match status" value="1"/>
</dbReference>
<evidence type="ECO:0000259" key="14">
    <source>
        <dbReference type="Pfam" id="PF00122"/>
    </source>
</evidence>
<dbReference type="SUPFAM" id="SSF81665">
    <property type="entry name" value="Calcium ATPase, transmembrane domain M"/>
    <property type="match status" value="1"/>
</dbReference>
<feature type="transmembrane region" description="Helical" evidence="12">
    <location>
        <begin position="321"/>
        <end position="342"/>
    </location>
</feature>
<feature type="transmembrane region" description="Helical" evidence="12">
    <location>
        <begin position="1308"/>
        <end position="1326"/>
    </location>
</feature>
<feature type="transmembrane region" description="Helical" evidence="12">
    <location>
        <begin position="677"/>
        <end position="697"/>
    </location>
</feature>
<keyword evidence="16" id="KW-1185">Reference proteome</keyword>
<protein>
    <recommendedName>
        <fullName evidence="14">P-type ATPase A domain-containing protein</fullName>
    </recommendedName>
</protein>
<keyword evidence="9 12" id="KW-1133">Transmembrane helix</keyword>
<dbReference type="PANTHER" id="PTHR45630:SF11">
    <property type="entry name" value="CATION-TRANSPORTING P-TYPE ATPASE N-TERMINAL DOMAIN-CONTAINING PROTEIN"/>
    <property type="match status" value="1"/>
</dbReference>
<dbReference type="Proteomes" id="UP001150569">
    <property type="component" value="Unassembled WGS sequence"/>
</dbReference>
<dbReference type="InterPro" id="IPR059000">
    <property type="entry name" value="ATPase_P-type_domA"/>
</dbReference>
<evidence type="ECO:0000256" key="13">
    <source>
        <dbReference type="SAM" id="SignalP"/>
    </source>
</evidence>
<comment type="subcellular location">
    <subcellularLocation>
        <location evidence="1">Membrane</location>
        <topology evidence="1">Multi-pass membrane protein</topology>
    </subcellularLocation>
</comment>
<dbReference type="InterPro" id="IPR023214">
    <property type="entry name" value="HAD_sf"/>
</dbReference>
<feature type="transmembrane region" description="Helical" evidence="12">
    <location>
        <begin position="1338"/>
        <end position="1356"/>
    </location>
</feature>
<gene>
    <name evidence="15" type="ORF">IWQ60_003410</name>
</gene>
<evidence type="ECO:0000256" key="2">
    <source>
        <dbReference type="ARBA" id="ARBA00006000"/>
    </source>
</evidence>
<dbReference type="Gene3D" id="3.40.50.1000">
    <property type="entry name" value="HAD superfamily/HAD-like"/>
    <property type="match status" value="1"/>
</dbReference>
<dbReference type="GO" id="GO:0005524">
    <property type="term" value="F:ATP binding"/>
    <property type="evidence" value="ECO:0007669"/>
    <property type="project" value="UniProtKB-KW"/>
</dbReference>
<dbReference type="Gene3D" id="2.70.150.10">
    <property type="entry name" value="Calcium-transporting ATPase, cytoplasmic transduction domain A"/>
    <property type="match status" value="1"/>
</dbReference>
<feature type="transmembrane region" description="Helical" evidence="12">
    <location>
        <begin position="1406"/>
        <end position="1427"/>
    </location>
</feature>
<dbReference type="InterPro" id="IPR018303">
    <property type="entry name" value="ATPase_P-typ_P_site"/>
</dbReference>
<evidence type="ECO:0000256" key="9">
    <source>
        <dbReference type="ARBA" id="ARBA00022989"/>
    </source>
</evidence>
<evidence type="ECO:0000256" key="10">
    <source>
        <dbReference type="ARBA" id="ARBA00023136"/>
    </source>
</evidence>
<evidence type="ECO:0000313" key="16">
    <source>
        <dbReference type="Proteomes" id="UP001150569"/>
    </source>
</evidence>
<dbReference type="GO" id="GO:0019829">
    <property type="term" value="F:ATPase-coupled monoatomic cation transmembrane transporter activity"/>
    <property type="evidence" value="ECO:0007669"/>
    <property type="project" value="TreeGrafter"/>
</dbReference>
<dbReference type="EMBL" id="JANBPT010000145">
    <property type="protein sequence ID" value="KAJ1926895.1"/>
    <property type="molecule type" value="Genomic_DNA"/>
</dbReference>
<dbReference type="GO" id="GO:0046872">
    <property type="term" value="F:metal ion binding"/>
    <property type="evidence" value="ECO:0007669"/>
    <property type="project" value="UniProtKB-KW"/>
</dbReference>
<dbReference type="PANTHER" id="PTHR45630">
    <property type="entry name" value="CATION-TRANSPORTING ATPASE-RELATED"/>
    <property type="match status" value="1"/>
</dbReference>
<dbReference type="SUPFAM" id="SSF81653">
    <property type="entry name" value="Calcium ATPase, transduction domain A"/>
    <property type="match status" value="1"/>
</dbReference>
<dbReference type="SUPFAM" id="SSF56784">
    <property type="entry name" value="HAD-like"/>
    <property type="match status" value="1"/>
</dbReference>
<evidence type="ECO:0000256" key="11">
    <source>
        <dbReference type="SAM" id="MobiDB-lite"/>
    </source>
</evidence>
<keyword evidence="4" id="KW-0479">Metal-binding</keyword>
<evidence type="ECO:0000256" key="5">
    <source>
        <dbReference type="ARBA" id="ARBA00022741"/>
    </source>
</evidence>
<feature type="signal peptide" evidence="13">
    <location>
        <begin position="1"/>
        <end position="27"/>
    </location>
</feature>
<dbReference type="SFLD" id="SFLDF00027">
    <property type="entry name" value="p-type_atpase"/>
    <property type="match status" value="1"/>
</dbReference>
<name>A0A9W8A9M9_9FUNG</name>
<dbReference type="InterPro" id="IPR023299">
    <property type="entry name" value="ATPase_P-typ_cyto_dom_N"/>
</dbReference>
<dbReference type="Pfam" id="PF00122">
    <property type="entry name" value="E1-E2_ATPase"/>
    <property type="match status" value="1"/>
</dbReference>
<comment type="similarity">
    <text evidence="2">Belongs to the cation transport ATPase (P-type) (TC 3.A.3) family. Type V subfamily.</text>
</comment>
<accession>A0A9W8A9M9</accession>
<dbReference type="PRINTS" id="PR00119">
    <property type="entry name" value="CATATPASE"/>
</dbReference>
<comment type="caution">
    <text evidence="15">The sequence shown here is derived from an EMBL/GenBank/DDBJ whole genome shotgun (WGS) entry which is preliminary data.</text>
</comment>
<dbReference type="SUPFAM" id="SSF81660">
    <property type="entry name" value="Metal cation-transporting ATPase, ATP-binding domain N"/>
    <property type="match status" value="1"/>
</dbReference>
<evidence type="ECO:0000256" key="7">
    <source>
        <dbReference type="ARBA" id="ARBA00022842"/>
    </source>
</evidence>
<feature type="region of interest" description="Disordered" evidence="11">
    <location>
        <begin position="216"/>
        <end position="241"/>
    </location>
</feature>
<dbReference type="GO" id="GO:0016020">
    <property type="term" value="C:membrane"/>
    <property type="evidence" value="ECO:0007669"/>
    <property type="project" value="UniProtKB-SubCell"/>
</dbReference>
<organism evidence="15 16">
    <name type="scientific">Tieghemiomyces parasiticus</name>
    <dbReference type="NCBI Taxonomy" id="78921"/>
    <lineage>
        <taxon>Eukaryota</taxon>
        <taxon>Fungi</taxon>
        <taxon>Fungi incertae sedis</taxon>
        <taxon>Zoopagomycota</taxon>
        <taxon>Kickxellomycotina</taxon>
        <taxon>Dimargaritomycetes</taxon>
        <taxon>Dimargaritales</taxon>
        <taxon>Dimargaritaceae</taxon>
        <taxon>Tieghemiomyces</taxon>
    </lineage>
</organism>
<dbReference type="InterPro" id="IPR044492">
    <property type="entry name" value="P_typ_ATPase_HD_dom"/>
</dbReference>
<evidence type="ECO:0000256" key="4">
    <source>
        <dbReference type="ARBA" id="ARBA00022723"/>
    </source>
</evidence>
<evidence type="ECO:0000256" key="3">
    <source>
        <dbReference type="ARBA" id="ARBA00022692"/>
    </source>
</evidence>
<reference evidence="15" key="1">
    <citation type="submission" date="2022-07" db="EMBL/GenBank/DDBJ databases">
        <title>Phylogenomic reconstructions and comparative analyses of Kickxellomycotina fungi.</title>
        <authorList>
            <person name="Reynolds N.K."/>
            <person name="Stajich J.E."/>
            <person name="Barry K."/>
            <person name="Grigoriev I.V."/>
            <person name="Crous P."/>
            <person name="Smith M.E."/>
        </authorList>
    </citation>
    <scope>NUCLEOTIDE SEQUENCE</scope>
    <source>
        <strain evidence="15">RSA 861</strain>
    </source>
</reference>
<evidence type="ECO:0000313" key="15">
    <source>
        <dbReference type="EMBL" id="KAJ1926895.1"/>
    </source>
</evidence>
<dbReference type="InterPro" id="IPR001757">
    <property type="entry name" value="P_typ_ATPase"/>
</dbReference>
<keyword evidence="10 12" id="KW-0472">Membrane</keyword>
<dbReference type="InterPro" id="IPR023298">
    <property type="entry name" value="ATPase_P-typ_TM_dom_sf"/>
</dbReference>
<keyword evidence="8" id="KW-1278">Translocase</keyword>
<feature type="compositionally biased region" description="Polar residues" evidence="11">
    <location>
        <begin position="216"/>
        <end position="226"/>
    </location>
</feature>
<dbReference type="NCBIfam" id="TIGR01494">
    <property type="entry name" value="ATPase_P-type"/>
    <property type="match status" value="2"/>
</dbReference>
<keyword evidence="3 12" id="KW-0812">Transmembrane</keyword>
<sequence length="1448" mass="161453">MKPLTPKALWLTLAVWTVSSVLTLVSASPIFNTPNQFGLDGKVCPRFPRRNVNCPQICVSDLADCPKSLQPACPPGERFCANGECARECPADLVNPCQCGGIPYPTGDRLVPCRRTPTIDIPAFNFANRTAQTHDACGVAINDTRILDYGALPIGPLWLDCPSPGDDQSFTFHEPAWLALWLALAAQAAVFSLWYGYKQLRERRVPRVPLEKSGLSGVTSYNGTSDHLSDDAGPDDESLDDTAKKPQVRVLCDSSQDSAPAPSLPLLRFTGYRNDWIGTLIVYAIGLLSVGWIVWMAMLTADYYGKFIGPPFSLAHQNFDLSAKLFIASWHFMAAWFLGLNVTRARLRNFFRIRTSAERSHVVQVEQEVAPLILLDDDRSSLLRRIRRLERSLKLFLGWHLHVTTAPLHRTAHGRLYFNYQCTRYVFNPKTHDFEPFEFPLGNTTQDLMALSVGLAAAEAEYRSELLGPNFISVEVPSIPLAFVREFTDFFYLYQLTVLWLFYYYAYYNIGLVDTAVIFVSAFVKVFIRRNSECRLKRMAEHEDTCQVYRDGAWAELSTAELVPGDLIEIRAHQLVPCDAVILSGNVVVDESSLTGEPLPVRKFPLRAGSPFDINGSGKLSALFSGTIISQAEPDKIHPRATALVYRIGTATDKGQLVRKILFPSPVSFIFDEQLKIVMGILALEGLVAFGIGIWMQRQDLNVSWFNGMFCLAQIVSPILPAALVVGQSVASTRLRKKHIFCVDLPRIMVAGKVQIFCFDKTGTLTKEGLDFYGCQSLDHLGESYDNLPSSREDLAFEPRTLKMDELPRLMQMAVASCHSVTELNGQLIGNPVDIEMFRSTGWDLCHPESPEYLDTLCNQGEKLHVVKRFEFVHARMSMSVAVLDVQTDHVHVYVKGSFEKIKDLVDPASLPANYDRVTSQLAREGCYVLAVAHRDLGPLSGNMLNNYSRDELERGAAFIGLVLFKNTLKPDTADAIAELKSGTTRTVMITGDTALTGAFISRACGMSSPADRMLLGDVGKDGELIWRDVDTDEPEDLHTALLTARPRSAGDTDSVKDDKAQLPALSGQLPPVPSGDIELAVTGKAFNELVRQDLIRTYLLNIRVFARMTPQDKVTCVQLHMERGITAMCGDGGNDCGALRAAHVGIALSEAEASIVSPFSTSVRSIYSCVELLRQGRAALATSFAGYKYLILYGQTMVLMKANTFYFQGTLTESLWIFIDAFITLGMTACIPLSKASRRLAPQRPTARLLGPQTLLSTIGVVAINWVFVIVELIWLYQQPWFRCHEFDSTQVDISKWWLLGDNYESAILALTVFQFINAGAIFNFGHHFRRAWARNYPLVVLWAVVVGIMSYVLLADPNRLGCLFRINCGDPNVLQDLGYSRPGFAIEPYNIPQGHNVFPSRARWALWAMCLANMAAGLLWERLVILGPVRRYFMKKYPLRRLRLKY</sequence>
<dbReference type="GO" id="GO:0140358">
    <property type="term" value="F:P-type transmembrane transporter activity"/>
    <property type="evidence" value="ECO:0007669"/>
    <property type="project" value="InterPro"/>
</dbReference>
<keyword evidence="13" id="KW-0732">Signal</keyword>
<dbReference type="Gene3D" id="3.40.1110.10">
    <property type="entry name" value="Calcium-transporting ATPase, cytoplasmic domain N"/>
    <property type="match status" value="1"/>
</dbReference>